<comment type="caution">
    <text evidence="13">The sequence shown here is derived from an EMBL/GenBank/DDBJ whole genome shotgun (WGS) entry which is preliminary data.</text>
</comment>
<comment type="catalytic activity">
    <reaction evidence="9">
        <text>ATP + H2O = ADP + phosphate + H(+)</text>
        <dbReference type="Rhea" id="RHEA:13065"/>
        <dbReference type="ChEBI" id="CHEBI:15377"/>
        <dbReference type="ChEBI" id="CHEBI:15378"/>
        <dbReference type="ChEBI" id="CHEBI:30616"/>
        <dbReference type="ChEBI" id="CHEBI:43474"/>
        <dbReference type="ChEBI" id="CHEBI:456216"/>
        <dbReference type="EC" id="5.6.2.3"/>
    </reaction>
</comment>
<evidence type="ECO:0000259" key="11">
    <source>
        <dbReference type="Pfam" id="PF05970"/>
    </source>
</evidence>
<keyword evidence="8" id="KW-0413">Isomerase</keyword>
<evidence type="ECO:0000313" key="14">
    <source>
        <dbReference type="Proteomes" id="UP001303222"/>
    </source>
</evidence>
<dbReference type="SUPFAM" id="SSF52540">
    <property type="entry name" value="P-loop containing nucleoside triphosphate hydrolases"/>
    <property type="match status" value="2"/>
</dbReference>
<accession>A0AAN6NYM3</accession>
<dbReference type="Pfam" id="PF21530">
    <property type="entry name" value="Pif1_2B_dom"/>
    <property type="match status" value="1"/>
</dbReference>
<dbReference type="CDD" id="cd18809">
    <property type="entry name" value="SF1_C_RecD"/>
    <property type="match status" value="1"/>
</dbReference>
<keyword evidence="3 9" id="KW-0378">Hydrolase</keyword>
<proteinExistence type="inferred from homology"/>
<feature type="region of interest" description="Disordered" evidence="10">
    <location>
        <begin position="118"/>
        <end position="180"/>
    </location>
</feature>
<evidence type="ECO:0000256" key="8">
    <source>
        <dbReference type="ARBA" id="ARBA00023235"/>
    </source>
</evidence>
<feature type="compositionally biased region" description="Low complexity" evidence="10">
    <location>
        <begin position="708"/>
        <end position="719"/>
    </location>
</feature>
<feature type="domain" description="DNA helicase Pif1-like DEAD-box helicase" evidence="11">
    <location>
        <begin position="179"/>
        <end position="327"/>
    </location>
</feature>
<dbReference type="GO" id="GO:0000723">
    <property type="term" value="P:telomere maintenance"/>
    <property type="evidence" value="ECO:0007669"/>
    <property type="project" value="InterPro"/>
</dbReference>
<keyword evidence="5 9" id="KW-0067">ATP-binding</keyword>
<dbReference type="CDD" id="cd18037">
    <property type="entry name" value="DEXSc_Pif1_like"/>
    <property type="match status" value="1"/>
</dbReference>
<evidence type="ECO:0000259" key="12">
    <source>
        <dbReference type="Pfam" id="PF21530"/>
    </source>
</evidence>
<dbReference type="PANTHER" id="PTHR47642">
    <property type="entry name" value="ATP-DEPENDENT DNA HELICASE"/>
    <property type="match status" value="1"/>
</dbReference>
<evidence type="ECO:0000256" key="2">
    <source>
        <dbReference type="ARBA" id="ARBA00022763"/>
    </source>
</evidence>
<keyword evidence="1 9" id="KW-0547">Nucleotide-binding</keyword>
<dbReference type="GO" id="GO:0043139">
    <property type="term" value="F:5'-3' DNA helicase activity"/>
    <property type="evidence" value="ECO:0007669"/>
    <property type="project" value="UniProtKB-EC"/>
</dbReference>
<keyword evidence="6" id="KW-0238">DNA-binding</keyword>
<evidence type="ECO:0000256" key="4">
    <source>
        <dbReference type="ARBA" id="ARBA00022806"/>
    </source>
</evidence>
<reference evidence="13" key="2">
    <citation type="submission" date="2023-06" db="EMBL/GenBank/DDBJ databases">
        <authorList>
            <consortium name="Lawrence Berkeley National Laboratory"/>
            <person name="Mondo S.J."/>
            <person name="Hensen N."/>
            <person name="Bonometti L."/>
            <person name="Westerberg I."/>
            <person name="Brannstrom I.O."/>
            <person name="Guillou S."/>
            <person name="Cros-Aarteil S."/>
            <person name="Calhoun S."/>
            <person name="Haridas S."/>
            <person name="Kuo A."/>
            <person name="Pangilinan J."/>
            <person name="Riley R."/>
            <person name="Labutti K."/>
            <person name="Andreopoulos B."/>
            <person name="Lipzen A."/>
            <person name="Chen C."/>
            <person name="Yanf M."/>
            <person name="Daum C."/>
            <person name="Ng V."/>
            <person name="Clum A."/>
            <person name="Steindorff A."/>
            <person name="Ohm R."/>
            <person name="Martin F."/>
            <person name="Silar P."/>
            <person name="Natvig D."/>
            <person name="Lalanne C."/>
            <person name="Gautier V."/>
            <person name="Ament-Velasquez S.L."/>
            <person name="Kruys A."/>
            <person name="Hutchinson M.I."/>
            <person name="Powell A.J."/>
            <person name="Barry K."/>
            <person name="Miller A.N."/>
            <person name="Grigoriev I.V."/>
            <person name="Debuchy R."/>
            <person name="Gladieux P."/>
            <person name="Thoren M.H."/>
            <person name="Johannesson H."/>
        </authorList>
    </citation>
    <scope>NUCLEOTIDE SEQUENCE</scope>
    <source>
        <strain evidence="13">CBS 626.80</strain>
    </source>
</reference>
<organism evidence="13 14">
    <name type="scientific">Pseudoneurospora amorphoporcata</name>
    <dbReference type="NCBI Taxonomy" id="241081"/>
    <lineage>
        <taxon>Eukaryota</taxon>
        <taxon>Fungi</taxon>
        <taxon>Dikarya</taxon>
        <taxon>Ascomycota</taxon>
        <taxon>Pezizomycotina</taxon>
        <taxon>Sordariomycetes</taxon>
        <taxon>Sordariomycetidae</taxon>
        <taxon>Sordariales</taxon>
        <taxon>Sordariaceae</taxon>
        <taxon>Pseudoneurospora</taxon>
    </lineage>
</organism>
<feature type="region of interest" description="Disordered" evidence="10">
    <location>
        <begin position="35"/>
        <end position="54"/>
    </location>
</feature>
<keyword evidence="2 9" id="KW-0227">DNA damage</keyword>
<dbReference type="InterPro" id="IPR049163">
    <property type="entry name" value="Pif1-like_2B_dom"/>
</dbReference>
<evidence type="ECO:0000256" key="9">
    <source>
        <dbReference type="RuleBase" id="RU363044"/>
    </source>
</evidence>
<keyword evidence="4 9" id="KW-0347">Helicase</keyword>
<dbReference type="Gene3D" id="3.40.50.300">
    <property type="entry name" value="P-loop containing nucleotide triphosphate hydrolases"/>
    <property type="match status" value="2"/>
</dbReference>
<dbReference type="GO" id="GO:0006310">
    <property type="term" value="P:DNA recombination"/>
    <property type="evidence" value="ECO:0007669"/>
    <property type="project" value="UniProtKB-KW"/>
</dbReference>
<reference evidence="13" key="1">
    <citation type="journal article" date="2023" name="Mol. Phylogenet. Evol.">
        <title>Genome-scale phylogeny and comparative genomics of the fungal order Sordariales.</title>
        <authorList>
            <person name="Hensen N."/>
            <person name="Bonometti L."/>
            <person name="Westerberg I."/>
            <person name="Brannstrom I.O."/>
            <person name="Guillou S."/>
            <person name="Cros-Aarteil S."/>
            <person name="Calhoun S."/>
            <person name="Haridas S."/>
            <person name="Kuo A."/>
            <person name="Mondo S."/>
            <person name="Pangilinan J."/>
            <person name="Riley R."/>
            <person name="LaButti K."/>
            <person name="Andreopoulos B."/>
            <person name="Lipzen A."/>
            <person name="Chen C."/>
            <person name="Yan M."/>
            <person name="Daum C."/>
            <person name="Ng V."/>
            <person name="Clum A."/>
            <person name="Steindorff A."/>
            <person name="Ohm R.A."/>
            <person name="Martin F."/>
            <person name="Silar P."/>
            <person name="Natvig D.O."/>
            <person name="Lalanne C."/>
            <person name="Gautier V."/>
            <person name="Ament-Velasquez S.L."/>
            <person name="Kruys A."/>
            <person name="Hutchinson M.I."/>
            <person name="Powell A.J."/>
            <person name="Barry K."/>
            <person name="Miller A.N."/>
            <person name="Grigoriev I.V."/>
            <person name="Debuchy R."/>
            <person name="Gladieux P."/>
            <person name="Hiltunen Thoren M."/>
            <person name="Johannesson H."/>
        </authorList>
    </citation>
    <scope>NUCLEOTIDE SEQUENCE</scope>
    <source>
        <strain evidence="13">CBS 626.80</strain>
    </source>
</reference>
<dbReference type="PANTHER" id="PTHR47642:SF5">
    <property type="entry name" value="ATP-DEPENDENT DNA HELICASE"/>
    <property type="match status" value="1"/>
</dbReference>
<feature type="domain" description="DNA helicase Pif1-like 2B" evidence="12">
    <location>
        <begin position="494"/>
        <end position="525"/>
    </location>
</feature>
<feature type="compositionally biased region" description="Basic and acidic residues" evidence="10">
    <location>
        <begin position="38"/>
        <end position="54"/>
    </location>
</feature>
<keyword evidence="9" id="KW-0233">DNA recombination</keyword>
<dbReference type="Proteomes" id="UP001303222">
    <property type="component" value="Unassembled WGS sequence"/>
</dbReference>
<protein>
    <recommendedName>
        <fullName evidence="9">ATP-dependent DNA helicase</fullName>
        <ecNumber evidence="9">5.6.2.3</ecNumber>
    </recommendedName>
</protein>
<evidence type="ECO:0000256" key="3">
    <source>
        <dbReference type="ARBA" id="ARBA00022801"/>
    </source>
</evidence>
<dbReference type="GO" id="GO:0006281">
    <property type="term" value="P:DNA repair"/>
    <property type="evidence" value="ECO:0007669"/>
    <property type="project" value="UniProtKB-KW"/>
</dbReference>
<dbReference type="Pfam" id="PF05970">
    <property type="entry name" value="PIF1"/>
    <property type="match status" value="1"/>
</dbReference>
<comment type="cofactor">
    <cofactor evidence="9">
        <name>Mg(2+)</name>
        <dbReference type="ChEBI" id="CHEBI:18420"/>
    </cofactor>
</comment>
<keyword evidence="14" id="KW-1185">Reference proteome</keyword>
<name>A0AAN6NYM3_9PEZI</name>
<dbReference type="EC" id="5.6.2.3" evidence="9"/>
<feature type="region of interest" description="Disordered" evidence="10">
    <location>
        <begin position="686"/>
        <end position="719"/>
    </location>
</feature>
<comment type="similarity">
    <text evidence="9">Belongs to the helicase family.</text>
</comment>
<dbReference type="InterPro" id="IPR010285">
    <property type="entry name" value="DNA_helicase_pif1-like_DEAD"/>
</dbReference>
<evidence type="ECO:0000256" key="6">
    <source>
        <dbReference type="ARBA" id="ARBA00023125"/>
    </source>
</evidence>
<evidence type="ECO:0000256" key="10">
    <source>
        <dbReference type="SAM" id="MobiDB-lite"/>
    </source>
</evidence>
<evidence type="ECO:0000256" key="1">
    <source>
        <dbReference type="ARBA" id="ARBA00022741"/>
    </source>
</evidence>
<gene>
    <name evidence="13" type="ORF">QBC32DRAFT_119909</name>
</gene>
<dbReference type="InterPro" id="IPR051055">
    <property type="entry name" value="PIF1_helicase"/>
</dbReference>
<dbReference type="GO" id="GO:0016787">
    <property type="term" value="F:hydrolase activity"/>
    <property type="evidence" value="ECO:0007669"/>
    <property type="project" value="UniProtKB-KW"/>
</dbReference>
<evidence type="ECO:0000256" key="5">
    <source>
        <dbReference type="ARBA" id="ARBA00022840"/>
    </source>
</evidence>
<sequence>MMRQSVWRLAGVFPIAHLNQGSRCSIWKPFLQTRGRNSKAEDKGKARQPLDHNGRPLSEEAIVVAREYWRLQELLHSSPSPPTSGLLHEIHFLRSAYNHVVLNQYGASEAPAARTYEPPYIEPRRDNDELQPTDLPYLDHHWPTYTSSPSPRPVEPIQKFDRSPERQPSFSSEEDHPSLTPEQEAIVELAASGDNIFYTGSAGSGKSRVLHAIRKRLRGLRLVVHVVAPTGKAASNVSGMTTWSFAGWSPGLTRQGINDLVKKSSSRMAHGRILNTDVLIIDEISMVENLHFERLNTVFKKIRNNRRPFGGAQVIVVGDFCQLPPVLPFKLCFKCGKQMKRVGGRDEEKTTYTCNPCRETYTDADKWVFRSKAWKECNFTNIHLKTIHRQHDPKFISMLEKCRVGERLTLQEVETLLYHPSNTDKATKLMPTRLEARLVNEEAFKNLPTQPRVYQCHDEFHWQKERHPELAYLNQRRPDGTLEALKDQVLEPIVHLKVGMSVVLLWNLNVDRGLYNGSQGEIIDFEPFNHRIKAFKLPVSEPHVAPSRKEMVQVKPSHAVGMDNDDDIHEWPVVQFANGQIELIRPIEREIELGESEPYSRLVRIQIPLSPAWAMTIHKCQGMTMDRVIVDLSKAFVTGQAYVALSRARSLEGLTVDGSPRHLLAGMGMDETVRKFLNDTFGDEWTGGSVSEAPSVPLSQQEVDETEPAPAEAEAGSAS</sequence>
<evidence type="ECO:0000256" key="7">
    <source>
        <dbReference type="ARBA" id="ARBA00023204"/>
    </source>
</evidence>
<keyword evidence="7 9" id="KW-0234">DNA repair</keyword>
<dbReference type="InterPro" id="IPR027417">
    <property type="entry name" value="P-loop_NTPase"/>
</dbReference>
<dbReference type="GO" id="GO:0005524">
    <property type="term" value="F:ATP binding"/>
    <property type="evidence" value="ECO:0007669"/>
    <property type="project" value="UniProtKB-KW"/>
</dbReference>
<dbReference type="EMBL" id="MU859106">
    <property type="protein sequence ID" value="KAK3953411.1"/>
    <property type="molecule type" value="Genomic_DNA"/>
</dbReference>
<evidence type="ECO:0000313" key="13">
    <source>
        <dbReference type="EMBL" id="KAK3953411.1"/>
    </source>
</evidence>
<dbReference type="AlphaFoldDB" id="A0AAN6NYM3"/>